<feature type="region of interest" description="Disordered" evidence="2">
    <location>
        <begin position="351"/>
        <end position="431"/>
    </location>
</feature>
<dbReference type="AlphaFoldDB" id="A0AAD1Y3I4"/>
<feature type="coiled-coil region" evidence="1">
    <location>
        <begin position="52"/>
        <end position="118"/>
    </location>
</feature>
<name>A0AAD1Y3I4_EUPCR</name>
<keyword evidence="1" id="KW-0175">Coiled coil</keyword>
<feature type="region of interest" description="Disordered" evidence="2">
    <location>
        <begin position="791"/>
        <end position="819"/>
    </location>
</feature>
<protein>
    <submittedName>
        <fullName evidence="3">Uncharacterized protein</fullName>
    </submittedName>
</protein>
<organism evidence="3 4">
    <name type="scientific">Euplotes crassus</name>
    <dbReference type="NCBI Taxonomy" id="5936"/>
    <lineage>
        <taxon>Eukaryota</taxon>
        <taxon>Sar</taxon>
        <taxon>Alveolata</taxon>
        <taxon>Ciliophora</taxon>
        <taxon>Intramacronucleata</taxon>
        <taxon>Spirotrichea</taxon>
        <taxon>Hypotrichia</taxon>
        <taxon>Euplotida</taxon>
        <taxon>Euplotidae</taxon>
        <taxon>Moneuplotes</taxon>
    </lineage>
</organism>
<feature type="compositionally biased region" description="Basic and acidic residues" evidence="2">
    <location>
        <begin position="373"/>
        <end position="384"/>
    </location>
</feature>
<evidence type="ECO:0000313" key="3">
    <source>
        <dbReference type="EMBL" id="CAI2383979.1"/>
    </source>
</evidence>
<accession>A0AAD1Y3I4</accession>
<sequence length="841" mass="96780">MDDLFGLTLTFDPLKDMLTNILKRQNELDIELKLMKDSMNEKISPGDIEKTNSKLTWLVNNTENQIQKLSAKVDSNSRSTEYKLEQQLAMNSSLSGKVHEQAQKNKEFNEIFKDLEAKSVRTDARIDDHILQFENYKMHSETARWKALNEKQDNEEVSQAVVQKIEDMVDSVSKKVQRQSSAHTQFQDKIGDLETKVILLIQAAKNSKAGKDNSSLFEGVGDVVSAVDHLKEMMRGQYAQLTEFKECEQQVEILNKFFLDEKEFKIQQEKAKNELEDRISDIRAESDKLMEEITNLKEERFKAFENQLVEKVDYSEFEATVNNIQNYFENNPSEVSVESRMKDSQFSKAIYENKSGHQKDNETDSLTEDEDIEVKSTPRLDKDSPPVSRNNSRDRTPENFGQARPILTLKKVSHQESIKNETGSIKSPTTKRNFRKKKIILKKGPSFIPKEAVRMKEFERKIKDIDEKLVNIIKNSKNDIIPIIEKRLDGIREEIENKASKLDLKKIMSDVQYFTESSKQMNDEISAFKQEGLVGEKGKKIEEEVSLTSSKLAQLEGKFTWLHEAHKDLKTKTNESLKASQPLMMSNIDMNKMVGEEAFSEIREEIRKLDREISDLSTSLKYTTNDLKSKINEKVDDRNLNELEDQLTTDMDQIIRSFNRRFAEKQDTKKSIRHIERQIRVIHETVGIGGPNFMNNRLTNEDNNFATKNIRRGSADIFGMEEEVERSRGNPHEFRGGDPSMTFNLKSPDFDKSSIKNLKKEVKIGKTGVEKITVPLQGSITSRIYKDKNLDLNKTPQGSPKAGKPILDNLKGHKPTKSLSKVNLIYPKDMEKAQRSNLPEI</sequence>
<evidence type="ECO:0000256" key="2">
    <source>
        <dbReference type="SAM" id="MobiDB-lite"/>
    </source>
</evidence>
<feature type="compositionally biased region" description="Polar residues" evidence="2">
    <location>
        <begin position="420"/>
        <end position="431"/>
    </location>
</feature>
<evidence type="ECO:0000256" key="1">
    <source>
        <dbReference type="SAM" id="Coils"/>
    </source>
</evidence>
<dbReference type="EMBL" id="CAMPGE010026284">
    <property type="protein sequence ID" value="CAI2383979.1"/>
    <property type="molecule type" value="Genomic_DNA"/>
</dbReference>
<feature type="coiled-coil region" evidence="1">
    <location>
        <begin position="265"/>
        <end position="299"/>
    </location>
</feature>
<proteinExistence type="predicted"/>
<comment type="caution">
    <text evidence="3">The sequence shown here is derived from an EMBL/GenBank/DDBJ whole genome shotgun (WGS) entry which is preliminary data.</text>
</comment>
<keyword evidence="4" id="KW-1185">Reference proteome</keyword>
<dbReference type="Proteomes" id="UP001295684">
    <property type="component" value="Unassembled WGS sequence"/>
</dbReference>
<reference evidence="3" key="1">
    <citation type="submission" date="2023-07" db="EMBL/GenBank/DDBJ databases">
        <authorList>
            <consortium name="AG Swart"/>
            <person name="Singh M."/>
            <person name="Singh A."/>
            <person name="Seah K."/>
            <person name="Emmerich C."/>
        </authorList>
    </citation>
    <scope>NUCLEOTIDE SEQUENCE</scope>
    <source>
        <strain evidence="3">DP1</strain>
    </source>
</reference>
<evidence type="ECO:0000313" key="4">
    <source>
        <dbReference type="Proteomes" id="UP001295684"/>
    </source>
</evidence>
<feature type="compositionally biased region" description="Acidic residues" evidence="2">
    <location>
        <begin position="363"/>
        <end position="372"/>
    </location>
</feature>
<gene>
    <name evidence="3" type="ORF">ECRASSUSDP1_LOCUS25498</name>
</gene>